<gene>
    <name evidence="6" type="ORF">CPZ25_006445</name>
</gene>
<dbReference type="Proteomes" id="UP000218387">
    <property type="component" value="Chromosome"/>
</dbReference>
<dbReference type="GO" id="GO:0008234">
    <property type="term" value="F:cysteine-type peptidase activity"/>
    <property type="evidence" value="ECO:0007669"/>
    <property type="project" value="InterPro"/>
</dbReference>
<comment type="similarity">
    <text evidence="1">Belongs to the peptidase C1 family.</text>
</comment>
<sequence length="746" mass="80322">MHTKTNRRPKRFRKVLLTTLVTLPLLAGSVAAAGPLPNEAFIGGYSSDTAGAGYSNYPADKNQITPRSALPDKLDLREADLNGDGTVEPPYVTIAKQQSPWGTCWSFGALSVVESNYIKKTGIAAEDVDFSERYHAWFGYTPDHGEGIEPLKNAAKRLNYGGNRNISATTLTSWSGPAEESAAPYQANDGDTESMDADWSLPDSLIRDSQSMSGARVQNIDFLPGTATFTDQENHTGYVYSEAAAQAIKQAIMKNGVVEVSYCAAVSIPGQEPDWSYLNTKTKAHYVNKYAMANHVVSIVGWDDNYSATNFNEGRQPEHDGAWIVKNSWGNYEDLPDEIWEKNKDRAQVDRQGYFYLSYYDQTVCDFTSYQVDTDTDGLFAYDNNYQYDYLGLKSPDSRKPSEAGCSGMTANVFTAAADELLQAVSVTTAEPDCTADIQIYKVAAGTADPTSGQLVAEQKSESLPYAGYHTIALEEAVPLKAGESFAVVETIKNRDGNGYAPIERGSGEVVASEDETTTALTAENTVRYITDVVEGQSFLYKEGAWVDLAKDGPDGVDKEGNALQTGNVMIKAFTTNVDSFALTGLSIEALNAEGQSLGSQQVTEWSKVTLPEGTAAIRLTPATEGEGTLTITAAGQTVNTETPVSKDLFLQDGLVFTTQATGPRGNNTEVSTYRLSFEIKAAQEAGEETGTGSNGTEAEKNSAADKNAGTGIDENRTVMVLGAAAVLLLLAAGLGILYWKRKGSH</sequence>
<protein>
    <recommendedName>
        <fullName evidence="5">Peptidase C1A papain C-terminal domain-containing protein</fullName>
    </recommendedName>
</protein>
<dbReference type="SUPFAM" id="SSF54001">
    <property type="entry name" value="Cysteine proteinases"/>
    <property type="match status" value="1"/>
</dbReference>
<dbReference type="PROSITE" id="PS00139">
    <property type="entry name" value="THIOL_PROTEASE_CYS"/>
    <property type="match status" value="1"/>
</dbReference>
<organism evidence="6 7">
    <name type="scientific">Eubacterium maltosivorans</name>
    <dbReference type="NCBI Taxonomy" id="2041044"/>
    <lineage>
        <taxon>Bacteria</taxon>
        <taxon>Bacillati</taxon>
        <taxon>Bacillota</taxon>
        <taxon>Clostridia</taxon>
        <taxon>Eubacteriales</taxon>
        <taxon>Eubacteriaceae</taxon>
        <taxon>Eubacterium</taxon>
    </lineage>
</organism>
<accession>A0A4P9C6F0</accession>
<dbReference type="InterPro" id="IPR000668">
    <property type="entry name" value="Peptidase_C1A_C"/>
</dbReference>
<evidence type="ECO:0000256" key="1">
    <source>
        <dbReference type="ARBA" id="ARBA00008455"/>
    </source>
</evidence>
<evidence type="ECO:0000313" key="7">
    <source>
        <dbReference type="Proteomes" id="UP000218387"/>
    </source>
</evidence>
<keyword evidence="3" id="KW-0812">Transmembrane</keyword>
<evidence type="ECO:0000259" key="5">
    <source>
        <dbReference type="SMART" id="SM00645"/>
    </source>
</evidence>
<reference evidence="6 7" key="1">
    <citation type="submission" date="2018-05" db="EMBL/GenBank/DDBJ databases">
        <title>Genome comparison of Eubacterium sp.</title>
        <authorList>
            <person name="Feng Y."/>
            <person name="Sanchez-Andrea I."/>
            <person name="Stams A.J.M."/>
            <person name="De Vos W.M."/>
        </authorList>
    </citation>
    <scope>NUCLEOTIDE SEQUENCE [LARGE SCALE GENOMIC DNA]</scope>
    <source>
        <strain evidence="6 7">YI</strain>
    </source>
</reference>
<keyword evidence="7" id="KW-1185">Reference proteome</keyword>
<keyword evidence="3" id="KW-1133">Transmembrane helix</keyword>
<keyword evidence="4" id="KW-0732">Signal</keyword>
<evidence type="ECO:0000256" key="4">
    <source>
        <dbReference type="SAM" id="SignalP"/>
    </source>
</evidence>
<dbReference type="CDD" id="cd02619">
    <property type="entry name" value="Peptidase_C1"/>
    <property type="match status" value="1"/>
</dbReference>
<evidence type="ECO:0000256" key="3">
    <source>
        <dbReference type="SAM" id="Phobius"/>
    </source>
</evidence>
<dbReference type="PANTHER" id="PTHR12411">
    <property type="entry name" value="CYSTEINE PROTEASE FAMILY C1-RELATED"/>
    <property type="match status" value="1"/>
</dbReference>
<dbReference type="SMART" id="SM00645">
    <property type="entry name" value="Pept_C1"/>
    <property type="match status" value="1"/>
</dbReference>
<feature type="chain" id="PRO_5020640011" description="Peptidase C1A papain C-terminal domain-containing protein" evidence="4">
    <location>
        <begin position="33"/>
        <end position="746"/>
    </location>
</feature>
<dbReference type="InterPro" id="IPR013128">
    <property type="entry name" value="Peptidase_C1A"/>
</dbReference>
<feature type="domain" description="Peptidase C1A papain C-terminal" evidence="5">
    <location>
        <begin position="70"/>
        <end position="362"/>
    </location>
</feature>
<evidence type="ECO:0000313" key="6">
    <source>
        <dbReference type="EMBL" id="QCT70980.1"/>
    </source>
</evidence>
<dbReference type="Pfam" id="PF18560">
    <property type="entry name" value="Lectin_like"/>
    <property type="match status" value="1"/>
</dbReference>
<dbReference type="InterPro" id="IPR038765">
    <property type="entry name" value="Papain-like_cys_pep_sf"/>
</dbReference>
<feature type="region of interest" description="Disordered" evidence="2">
    <location>
        <begin position="685"/>
        <end position="711"/>
    </location>
</feature>
<dbReference type="InterPro" id="IPR040528">
    <property type="entry name" value="Lectin-like"/>
</dbReference>
<keyword evidence="3" id="KW-0472">Membrane</keyword>
<dbReference type="GO" id="GO:0006508">
    <property type="term" value="P:proteolysis"/>
    <property type="evidence" value="ECO:0007669"/>
    <property type="project" value="InterPro"/>
</dbReference>
<dbReference type="AlphaFoldDB" id="A0A4P9C6F0"/>
<proteinExistence type="inferred from homology"/>
<feature type="region of interest" description="Disordered" evidence="2">
    <location>
        <begin position="170"/>
        <end position="196"/>
    </location>
</feature>
<evidence type="ECO:0000256" key="2">
    <source>
        <dbReference type="SAM" id="MobiDB-lite"/>
    </source>
</evidence>
<dbReference type="Pfam" id="PF00112">
    <property type="entry name" value="Peptidase_C1"/>
    <property type="match status" value="1"/>
</dbReference>
<dbReference type="RefSeq" id="WP_096919996.1">
    <property type="nucleotide sequence ID" value="NZ_CP029487.1"/>
</dbReference>
<dbReference type="KEGG" id="emt:CPZ25_006445"/>
<feature type="signal peptide" evidence="4">
    <location>
        <begin position="1"/>
        <end position="32"/>
    </location>
</feature>
<dbReference type="InterPro" id="IPR000169">
    <property type="entry name" value="Pept_cys_AS"/>
</dbReference>
<feature type="transmembrane region" description="Helical" evidence="3">
    <location>
        <begin position="719"/>
        <end position="740"/>
    </location>
</feature>
<dbReference type="EMBL" id="CP029487">
    <property type="protein sequence ID" value="QCT70980.1"/>
    <property type="molecule type" value="Genomic_DNA"/>
</dbReference>
<dbReference type="Gene3D" id="3.90.70.10">
    <property type="entry name" value="Cysteine proteinases"/>
    <property type="match status" value="1"/>
</dbReference>
<name>A0A4P9C6F0_EUBML</name>